<keyword evidence="4" id="KW-0963">Cytoplasm</keyword>
<evidence type="ECO:0000256" key="10">
    <source>
        <dbReference type="ARBA" id="ARBA00022786"/>
    </source>
</evidence>
<keyword evidence="14" id="KW-0131">Cell cycle</keyword>
<comment type="subcellular location">
    <subcellularLocation>
        <location evidence="2">Cytoplasm</location>
    </subcellularLocation>
    <subcellularLocation>
        <location evidence="1">Nucleus</location>
    </subcellularLocation>
</comment>
<keyword evidence="11" id="KW-0156">Chromatin regulator</keyword>
<keyword evidence="20" id="KW-1185">Reference proteome</keyword>
<keyword evidence="8" id="KW-0227">DNA damage</keyword>
<dbReference type="GO" id="GO:0051301">
    <property type="term" value="P:cell division"/>
    <property type="evidence" value="ECO:0007669"/>
    <property type="project" value="UniProtKB-KW"/>
</dbReference>
<proteinExistence type="inferred from homology"/>
<evidence type="ECO:0000256" key="18">
    <source>
        <dbReference type="SAM" id="Phobius"/>
    </source>
</evidence>
<dbReference type="PANTHER" id="PTHR15189">
    <property type="entry name" value="BRISC AND BRCA1-A COMPLEX MEMBER 2"/>
    <property type="match status" value="1"/>
</dbReference>
<dbReference type="GO" id="GO:0005737">
    <property type="term" value="C:cytoplasm"/>
    <property type="evidence" value="ECO:0007669"/>
    <property type="project" value="UniProtKB-SubCell"/>
</dbReference>
<keyword evidence="18" id="KW-1133">Transmembrane helix</keyword>
<evidence type="ECO:0000256" key="9">
    <source>
        <dbReference type="ARBA" id="ARBA00022776"/>
    </source>
</evidence>
<evidence type="ECO:0000256" key="7">
    <source>
        <dbReference type="ARBA" id="ARBA00022737"/>
    </source>
</evidence>
<keyword evidence="5" id="KW-0132">Cell division</keyword>
<evidence type="ECO:0000256" key="15">
    <source>
        <dbReference type="ARBA" id="ARBA00025766"/>
    </source>
</evidence>
<evidence type="ECO:0000256" key="8">
    <source>
        <dbReference type="ARBA" id="ARBA00022763"/>
    </source>
</evidence>
<accession>A0A835TI47</accession>
<name>A0A835TI47_9ROSI</name>
<evidence type="ECO:0000313" key="19">
    <source>
        <dbReference type="EMBL" id="KAF9686718.1"/>
    </source>
</evidence>
<dbReference type="OrthoDB" id="538811at2759"/>
<dbReference type="Pfam" id="PF06113">
    <property type="entry name" value="BRE"/>
    <property type="match status" value="1"/>
</dbReference>
<evidence type="ECO:0000256" key="16">
    <source>
        <dbReference type="ARBA" id="ARBA00032491"/>
    </source>
</evidence>
<evidence type="ECO:0000256" key="4">
    <source>
        <dbReference type="ARBA" id="ARBA00022490"/>
    </source>
</evidence>
<evidence type="ECO:0000256" key="2">
    <source>
        <dbReference type="ARBA" id="ARBA00004496"/>
    </source>
</evidence>
<dbReference type="AlphaFoldDB" id="A0A835TI47"/>
<keyword evidence="12" id="KW-0234">DNA repair</keyword>
<dbReference type="EMBL" id="JADGMS010000002">
    <property type="protein sequence ID" value="KAF9686718.1"/>
    <property type="molecule type" value="Genomic_DNA"/>
</dbReference>
<evidence type="ECO:0000256" key="5">
    <source>
        <dbReference type="ARBA" id="ARBA00022618"/>
    </source>
</evidence>
<keyword evidence="18" id="KW-0812">Transmembrane</keyword>
<comment type="similarity">
    <text evidence="15">Belongs to the BABAM2 family.</text>
</comment>
<feature type="transmembrane region" description="Helical" evidence="18">
    <location>
        <begin position="155"/>
        <end position="176"/>
    </location>
</feature>
<evidence type="ECO:0000256" key="14">
    <source>
        <dbReference type="ARBA" id="ARBA00023306"/>
    </source>
</evidence>
<reference evidence="19 20" key="1">
    <citation type="submission" date="2020-10" db="EMBL/GenBank/DDBJ databases">
        <title>Plant Genome Project.</title>
        <authorList>
            <person name="Zhang R.-G."/>
        </authorList>
    </citation>
    <scope>NUCLEOTIDE SEQUENCE [LARGE SCALE GENOMIC DNA]</scope>
    <source>
        <strain evidence="19">FAFU-HL-1</strain>
        <tissue evidence="19">Leaf</tissue>
    </source>
</reference>
<evidence type="ECO:0000256" key="17">
    <source>
        <dbReference type="ARBA" id="ARBA00032630"/>
    </source>
</evidence>
<dbReference type="GO" id="GO:0006302">
    <property type="term" value="P:double-strand break repair"/>
    <property type="evidence" value="ECO:0007669"/>
    <property type="project" value="TreeGrafter"/>
</dbReference>
<dbReference type="PANTHER" id="PTHR15189:SF7">
    <property type="entry name" value="BRISC AND BRCA1-A COMPLEX MEMBER 2"/>
    <property type="match status" value="1"/>
</dbReference>
<evidence type="ECO:0000313" key="20">
    <source>
        <dbReference type="Proteomes" id="UP000657918"/>
    </source>
</evidence>
<evidence type="ECO:0000256" key="6">
    <source>
        <dbReference type="ARBA" id="ARBA00022703"/>
    </source>
</evidence>
<dbReference type="GO" id="GO:0070552">
    <property type="term" value="C:BRISC complex"/>
    <property type="evidence" value="ECO:0007669"/>
    <property type="project" value="InterPro"/>
</dbReference>
<comment type="caution">
    <text evidence="19">The sequence shown here is derived from an EMBL/GenBank/DDBJ whole genome shotgun (WGS) entry which is preliminary data.</text>
</comment>
<keyword evidence="6" id="KW-0053">Apoptosis</keyword>
<evidence type="ECO:0000256" key="11">
    <source>
        <dbReference type="ARBA" id="ARBA00022853"/>
    </source>
</evidence>
<dbReference type="InterPro" id="IPR010358">
    <property type="entry name" value="BRE"/>
</dbReference>
<evidence type="ECO:0000256" key="3">
    <source>
        <dbReference type="ARBA" id="ARBA00019438"/>
    </source>
</evidence>
<evidence type="ECO:0000256" key="1">
    <source>
        <dbReference type="ARBA" id="ARBA00004123"/>
    </source>
</evidence>
<protein>
    <recommendedName>
        <fullName evidence="3">BRISC and BRCA1-A complex member 2</fullName>
    </recommendedName>
    <alternativeName>
        <fullName evidence="16">BRCA1-A complex subunit BRE</fullName>
    </alternativeName>
    <alternativeName>
        <fullName evidence="17">BRCA1/BRCA2-containing complex subunit 45</fullName>
    </alternativeName>
</protein>
<dbReference type="Proteomes" id="UP000657918">
    <property type="component" value="Unassembled WGS sequence"/>
</dbReference>
<keyword evidence="10" id="KW-0833">Ubl conjugation pathway</keyword>
<gene>
    <name evidence="19" type="ORF">SADUNF_Sadunf02G0018500</name>
</gene>
<keyword evidence="7" id="KW-0677">Repeat</keyword>
<sequence length="306" mass="34838">MPFDGFPPLISSQLQYLFNHSPQTIQIEQAWSGTRYFPGSLDRFTLLIPYCLGYIKWDIIYNAEFPLAAPDVIFGPEDDGFHPFLAVGREEGDSRLVKNSLTDWNNKDPTRLLALVMELRSYQERRVGEVDDDRLKFEISTIVSRELLVLCRKDYCVVTLLSLLVFVLIVIGFLHATETSITLLQGIEMHMSSGVEKVIYPVGRKYASATSVPRLKLMCTPELKTLFSIDEVKLPAWLDGMCMAEYLPQLEELLQRQVIEAVTSIDVRRKFIEALSPVLGRPLEADPVFCRRASFLVYSGPFTFLV</sequence>
<keyword evidence="13" id="KW-0539">Nucleus</keyword>
<keyword evidence="18" id="KW-0472">Membrane</keyword>
<organism evidence="19 20">
    <name type="scientific">Salix dunnii</name>
    <dbReference type="NCBI Taxonomy" id="1413687"/>
    <lineage>
        <taxon>Eukaryota</taxon>
        <taxon>Viridiplantae</taxon>
        <taxon>Streptophyta</taxon>
        <taxon>Embryophyta</taxon>
        <taxon>Tracheophyta</taxon>
        <taxon>Spermatophyta</taxon>
        <taxon>Magnoliopsida</taxon>
        <taxon>eudicotyledons</taxon>
        <taxon>Gunneridae</taxon>
        <taxon>Pentapetalae</taxon>
        <taxon>rosids</taxon>
        <taxon>fabids</taxon>
        <taxon>Malpighiales</taxon>
        <taxon>Salicaceae</taxon>
        <taxon>Saliceae</taxon>
        <taxon>Salix</taxon>
    </lineage>
</organism>
<evidence type="ECO:0000256" key="12">
    <source>
        <dbReference type="ARBA" id="ARBA00023204"/>
    </source>
</evidence>
<evidence type="ECO:0000256" key="13">
    <source>
        <dbReference type="ARBA" id="ARBA00023242"/>
    </source>
</evidence>
<keyword evidence="9" id="KW-0498">Mitosis</keyword>
<dbReference type="GO" id="GO:0006325">
    <property type="term" value="P:chromatin organization"/>
    <property type="evidence" value="ECO:0007669"/>
    <property type="project" value="UniProtKB-KW"/>
</dbReference>